<dbReference type="RefSeq" id="WP_022614884.1">
    <property type="nucleotide sequence ID" value="NZ_AP019800.1"/>
</dbReference>
<proteinExistence type="predicted"/>
<name>A0A510IH40_9VIBR</name>
<dbReference type="Proteomes" id="UP000315115">
    <property type="component" value="Plasmid pAM7"/>
</dbReference>
<reference evidence="2" key="1">
    <citation type="submission" date="2019-07" db="EMBL/GenBank/DDBJ databases">
        <title>Complete Genome Sequences of Vibrion rotiferianus strain AM7.</title>
        <authorList>
            <person name="Miyazaki K."/>
            <person name="Wiseschart A."/>
            <person name="Pootanakit K."/>
            <person name="Ishimori K."/>
            <person name="Kitahara K."/>
        </authorList>
    </citation>
    <scope>NUCLEOTIDE SEQUENCE [LARGE SCALE GENOMIC DNA]</scope>
    <source>
        <strain evidence="2">AM7</strain>
        <plasmid evidence="2">pam7 dna</plasmid>
    </source>
</reference>
<dbReference type="InterPro" id="IPR032866">
    <property type="entry name" value="Prok_Ub"/>
</dbReference>
<geneLocation type="plasmid" evidence="2">
    <name>pam7 dna</name>
</geneLocation>
<protein>
    <submittedName>
        <fullName evidence="1">Uncharacterized protein</fullName>
    </submittedName>
</protein>
<organism evidence="1 2">
    <name type="scientific">Vibrio rotiferianus</name>
    <dbReference type="NCBI Taxonomy" id="190895"/>
    <lineage>
        <taxon>Bacteria</taxon>
        <taxon>Pseudomonadati</taxon>
        <taxon>Pseudomonadota</taxon>
        <taxon>Gammaproteobacteria</taxon>
        <taxon>Vibrionales</taxon>
        <taxon>Vibrionaceae</taxon>
        <taxon>Vibrio</taxon>
    </lineage>
</organism>
<dbReference type="AlphaFoldDB" id="A0A510IH40"/>
<gene>
    <name evidence="1" type="ORF">VroAM7_50710</name>
</gene>
<keyword evidence="1" id="KW-0614">Plasmid</keyword>
<dbReference type="EMBL" id="AP019800">
    <property type="protein sequence ID" value="BBL92418.1"/>
    <property type="molecule type" value="Genomic_DNA"/>
</dbReference>
<dbReference type="Pfam" id="PF14454">
    <property type="entry name" value="Prok_Ub"/>
    <property type="match status" value="1"/>
</dbReference>
<evidence type="ECO:0000313" key="2">
    <source>
        <dbReference type="Proteomes" id="UP000315115"/>
    </source>
</evidence>
<sequence>MTAIVEKVTRQFRYGGMVLQDLFPEITNAKEALTESYGKQYPELHFCELGVGNDIDGKLEFCVIKKSLGTKG</sequence>
<accession>A0A510IH40</accession>
<evidence type="ECO:0000313" key="1">
    <source>
        <dbReference type="EMBL" id="BBL92418.1"/>
    </source>
</evidence>